<evidence type="ECO:0000256" key="2">
    <source>
        <dbReference type="SAM" id="Phobius"/>
    </source>
</evidence>
<name>A0A9N9G083_9GLOM</name>
<gene>
    <name evidence="6" type="ORF">DEBURN_LOCUS7943</name>
</gene>
<accession>A0A9N9G083</accession>
<protein>
    <submittedName>
        <fullName evidence="6">3412_t:CDS:1</fullName>
    </submittedName>
</protein>
<dbReference type="OrthoDB" id="661148at2759"/>
<dbReference type="PANTHER" id="PTHR20930:SF0">
    <property type="entry name" value="PROTEIN ILRUN"/>
    <property type="match status" value="1"/>
</dbReference>
<dbReference type="PROSITE" id="PS50030">
    <property type="entry name" value="UBA"/>
    <property type="match status" value="1"/>
</dbReference>
<dbReference type="GO" id="GO:0043130">
    <property type="term" value="F:ubiquitin binding"/>
    <property type="evidence" value="ECO:0007669"/>
    <property type="project" value="InterPro"/>
</dbReference>
<evidence type="ECO:0000259" key="5">
    <source>
        <dbReference type="PROSITE" id="PS51745"/>
    </source>
</evidence>
<sequence>MAVIKVTYNQISRRFDISSNTTWVTLESQLRSLFKLPTNSSISLSYTDEDGDAITLSSDLELFEVLSSVHDSSSNNSNGSVLKFVLDVHEYNREISRESDNTYFINDIPERKEKNAGFTTHHNREREEYEEYKPLNKNNLHVTITEEAEEPTFEPNIFSNDFVKTLGSSSKSNREENDKQEDKNKDEKSSSQESPYNRRHLFIDSRLPLFVHPLLSNRSRFSPFGHHYQPSYSHTSHPSFSDCEILCPRFSSNPRFNSNNNCCNNSSNNHCIIVLGFKRIVKVILSILLFITLMKLFFAAFCPLLILFLLGKLWTRVSSNNLRPYPESFGFGRCHSISIHCKNEEGEEKEDEEDENELRYFSRRRFGGPPRCHRSQFSEEFKRRECQQQQHEINKKLETLKSMGFNLNDEILKELVKRSNGNLERVVERLLASQ</sequence>
<organism evidence="6 7">
    <name type="scientific">Diversispora eburnea</name>
    <dbReference type="NCBI Taxonomy" id="1213867"/>
    <lineage>
        <taxon>Eukaryota</taxon>
        <taxon>Fungi</taxon>
        <taxon>Fungi incertae sedis</taxon>
        <taxon>Mucoromycota</taxon>
        <taxon>Glomeromycotina</taxon>
        <taxon>Glomeromycetes</taxon>
        <taxon>Diversisporales</taxon>
        <taxon>Diversisporaceae</taxon>
        <taxon>Diversispora</taxon>
    </lineage>
</organism>
<dbReference type="PROSITE" id="PS51140">
    <property type="entry name" value="CUE"/>
    <property type="match status" value="1"/>
</dbReference>
<keyword evidence="2" id="KW-1133">Transmembrane helix</keyword>
<dbReference type="PROSITE" id="PS51745">
    <property type="entry name" value="PB1"/>
    <property type="match status" value="1"/>
</dbReference>
<feature type="transmembrane region" description="Helical" evidence="2">
    <location>
        <begin position="283"/>
        <end position="310"/>
    </location>
</feature>
<dbReference type="Gene3D" id="1.10.8.10">
    <property type="entry name" value="DNA helicase RuvA subunit, C-terminal domain"/>
    <property type="match status" value="1"/>
</dbReference>
<dbReference type="AlphaFoldDB" id="A0A9N9G083"/>
<dbReference type="InterPro" id="IPR053793">
    <property type="entry name" value="PB1-like"/>
</dbReference>
<dbReference type="EMBL" id="CAJVPK010001059">
    <property type="protein sequence ID" value="CAG8568230.1"/>
    <property type="molecule type" value="Genomic_DNA"/>
</dbReference>
<dbReference type="GO" id="GO:0000407">
    <property type="term" value="C:phagophore assembly site"/>
    <property type="evidence" value="ECO:0007669"/>
    <property type="project" value="TreeGrafter"/>
</dbReference>
<keyword evidence="7" id="KW-1185">Reference proteome</keyword>
<evidence type="ECO:0000256" key="1">
    <source>
        <dbReference type="SAM" id="MobiDB-lite"/>
    </source>
</evidence>
<evidence type="ECO:0000259" key="3">
    <source>
        <dbReference type="PROSITE" id="PS50030"/>
    </source>
</evidence>
<proteinExistence type="predicted"/>
<dbReference type="InterPro" id="IPR015940">
    <property type="entry name" value="UBA"/>
</dbReference>
<evidence type="ECO:0000313" key="6">
    <source>
        <dbReference type="EMBL" id="CAG8568230.1"/>
    </source>
</evidence>
<feature type="region of interest" description="Disordered" evidence="1">
    <location>
        <begin position="164"/>
        <end position="195"/>
    </location>
</feature>
<dbReference type="SUPFAM" id="SSF54277">
    <property type="entry name" value="CAD &amp; PB1 domains"/>
    <property type="match status" value="1"/>
</dbReference>
<dbReference type="InterPro" id="IPR000270">
    <property type="entry name" value="PB1_dom"/>
</dbReference>
<dbReference type="Proteomes" id="UP000789706">
    <property type="component" value="Unassembled WGS sequence"/>
</dbReference>
<feature type="domain" description="CUE" evidence="4">
    <location>
        <begin position="392"/>
        <end position="434"/>
    </location>
</feature>
<dbReference type="InterPro" id="IPR003892">
    <property type="entry name" value="CUE"/>
</dbReference>
<dbReference type="GO" id="GO:0016236">
    <property type="term" value="P:macroautophagy"/>
    <property type="evidence" value="ECO:0007669"/>
    <property type="project" value="TreeGrafter"/>
</dbReference>
<comment type="caution">
    <text evidence="6">The sequence shown here is derived from an EMBL/GenBank/DDBJ whole genome shotgun (WGS) entry which is preliminary data.</text>
</comment>
<keyword evidence="2" id="KW-0472">Membrane</keyword>
<feature type="domain" description="PB1" evidence="5">
    <location>
        <begin position="1"/>
        <end position="84"/>
    </location>
</feature>
<dbReference type="Pfam" id="PF00564">
    <property type="entry name" value="PB1"/>
    <property type="match status" value="1"/>
</dbReference>
<feature type="domain" description="UBA" evidence="3">
    <location>
        <begin position="392"/>
        <end position="433"/>
    </location>
</feature>
<reference evidence="6" key="1">
    <citation type="submission" date="2021-06" db="EMBL/GenBank/DDBJ databases">
        <authorList>
            <person name="Kallberg Y."/>
            <person name="Tangrot J."/>
            <person name="Rosling A."/>
        </authorList>
    </citation>
    <scope>NUCLEOTIDE SEQUENCE</scope>
    <source>
        <strain evidence="6">AZ414A</strain>
    </source>
</reference>
<evidence type="ECO:0000259" key="4">
    <source>
        <dbReference type="PROSITE" id="PS51140"/>
    </source>
</evidence>
<keyword evidence="2" id="KW-0812">Transmembrane</keyword>
<dbReference type="Gene3D" id="3.10.20.90">
    <property type="entry name" value="Phosphatidylinositol 3-kinase Catalytic Subunit, Chain A, domain 1"/>
    <property type="match status" value="1"/>
</dbReference>
<dbReference type="SMART" id="SM00165">
    <property type="entry name" value="UBA"/>
    <property type="match status" value="1"/>
</dbReference>
<dbReference type="SMART" id="SM00666">
    <property type="entry name" value="PB1"/>
    <property type="match status" value="1"/>
</dbReference>
<feature type="compositionally biased region" description="Basic and acidic residues" evidence="1">
    <location>
        <begin position="172"/>
        <end position="190"/>
    </location>
</feature>
<evidence type="ECO:0000313" key="7">
    <source>
        <dbReference type="Proteomes" id="UP000789706"/>
    </source>
</evidence>
<dbReference type="PANTHER" id="PTHR20930">
    <property type="entry name" value="OVARIAN CARCINOMA ANTIGEN CA125-RELATED"/>
    <property type="match status" value="1"/>
</dbReference>